<organism evidence="4 5">
    <name type="scientific">Gonapodya prolifera (strain JEL478)</name>
    <name type="common">Monoblepharis prolifera</name>
    <dbReference type="NCBI Taxonomy" id="1344416"/>
    <lineage>
        <taxon>Eukaryota</taxon>
        <taxon>Fungi</taxon>
        <taxon>Fungi incertae sedis</taxon>
        <taxon>Chytridiomycota</taxon>
        <taxon>Chytridiomycota incertae sedis</taxon>
        <taxon>Monoblepharidomycetes</taxon>
        <taxon>Monoblepharidales</taxon>
        <taxon>Gonapodyaceae</taxon>
        <taxon>Gonapodya</taxon>
    </lineage>
</organism>
<protein>
    <submittedName>
        <fullName evidence="4">Uncharacterized protein</fullName>
    </submittedName>
</protein>
<evidence type="ECO:0000256" key="3">
    <source>
        <dbReference type="SAM" id="SignalP"/>
    </source>
</evidence>
<feature type="region of interest" description="Disordered" evidence="1">
    <location>
        <begin position="185"/>
        <end position="211"/>
    </location>
</feature>
<evidence type="ECO:0000256" key="2">
    <source>
        <dbReference type="SAM" id="Phobius"/>
    </source>
</evidence>
<feature type="transmembrane region" description="Helical" evidence="2">
    <location>
        <begin position="101"/>
        <end position="132"/>
    </location>
</feature>
<dbReference type="AlphaFoldDB" id="A0A139AF60"/>
<evidence type="ECO:0000313" key="4">
    <source>
        <dbReference type="EMBL" id="KXS15319.1"/>
    </source>
</evidence>
<name>A0A139AF60_GONPJ</name>
<feature type="signal peptide" evidence="3">
    <location>
        <begin position="1"/>
        <end position="22"/>
    </location>
</feature>
<feature type="compositionally biased region" description="Basic and acidic residues" evidence="1">
    <location>
        <begin position="185"/>
        <end position="198"/>
    </location>
</feature>
<reference evidence="4 5" key="1">
    <citation type="journal article" date="2015" name="Genome Biol. Evol.">
        <title>Phylogenomic analyses indicate that early fungi evolved digesting cell walls of algal ancestors of land plants.</title>
        <authorList>
            <person name="Chang Y."/>
            <person name="Wang S."/>
            <person name="Sekimoto S."/>
            <person name="Aerts A.L."/>
            <person name="Choi C."/>
            <person name="Clum A."/>
            <person name="LaButti K.M."/>
            <person name="Lindquist E.A."/>
            <person name="Yee Ngan C."/>
            <person name="Ohm R.A."/>
            <person name="Salamov A.A."/>
            <person name="Grigoriev I.V."/>
            <person name="Spatafora J.W."/>
            <person name="Berbee M.L."/>
        </authorList>
    </citation>
    <scope>NUCLEOTIDE SEQUENCE [LARGE SCALE GENOMIC DNA]</scope>
    <source>
        <strain evidence="4 5">JEL478</strain>
    </source>
</reference>
<keyword evidence="2" id="KW-0812">Transmembrane</keyword>
<keyword evidence="3" id="KW-0732">Signal</keyword>
<evidence type="ECO:0000256" key="1">
    <source>
        <dbReference type="SAM" id="MobiDB-lite"/>
    </source>
</evidence>
<proteinExistence type="predicted"/>
<dbReference type="EMBL" id="KQ965763">
    <property type="protein sequence ID" value="KXS15319.1"/>
    <property type="molecule type" value="Genomic_DNA"/>
</dbReference>
<dbReference type="Proteomes" id="UP000070544">
    <property type="component" value="Unassembled WGS sequence"/>
</dbReference>
<keyword evidence="2" id="KW-0472">Membrane</keyword>
<evidence type="ECO:0000313" key="5">
    <source>
        <dbReference type="Proteomes" id="UP000070544"/>
    </source>
</evidence>
<keyword evidence="5" id="KW-1185">Reference proteome</keyword>
<gene>
    <name evidence="4" type="ORF">M427DRAFT_145645</name>
</gene>
<feature type="region of interest" description="Disordered" evidence="1">
    <location>
        <begin position="40"/>
        <end position="79"/>
    </location>
</feature>
<accession>A0A139AF60</accession>
<feature type="chain" id="PRO_5007296150" evidence="3">
    <location>
        <begin position="23"/>
        <end position="211"/>
    </location>
</feature>
<sequence length="211" mass="22665">MPRTSTIVVALFVLALLHSCGPASPTADAQDTTSISNATAPAAATPTATTPPGAGNSTCNSTDSNTSTSSSNCTSTSSDTSSTVEICIIFFCFHFRTSRPVAIAIVVLFIPGFLVAIFLLYLIGHIIIIFIFDYLPNLPNPIAYISRLREQYAQRQTPSLLSRLPSLPAVGQWIGARLERRRARKDLESASDERKDEELQAQAEAEESATA</sequence>
<keyword evidence="2" id="KW-1133">Transmembrane helix</keyword>